<evidence type="ECO:0000313" key="2">
    <source>
        <dbReference type="EMBL" id="TNM63403.1"/>
    </source>
</evidence>
<evidence type="ECO:0000259" key="1">
    <source>
        <dbReference type="Pfam" id="PF01575"/>
    </source>
</evidence>
<proteinExistence type="predicted"/>
<reference evidence="2 3" key="1">
    <citation type="submission" date="2019-06" db="EMBL/GenBank/DDBJ databases">
        <title>The draft genome of Rhizobium smilacinae PTYR-5.</title>
        <authorList>
            <person name="Liu L."/>
            <person name="Li L."/>
            <person name="Zhang X."/>
        </authorList>
    </citation>
    <scope>NUCLEOTIDE SEQUENCE [LARGE SCALE GENOMIC DNA]</scope>
    <source>
        <strain evidence="2 3">PTYR-5</strain>
    </source>
</reference>
<dbReference type="OrthoDB" id="7865835at2"/>
<dbReference type="Proteomes" id="UP000311605">
    <property type="component" value="Unassembled WGS sequence"/>
</dbReference>
<dbReference type="InterPro" id="IPR002539">
    <property type="entry name" value="MaoC-like_dom"/>
</dbReference>
<evidence type="ECO:0000313" key="3">
    <source>
        <dbReference type="Proteomes" id="UP000311605"/>
    </source>
</evidence>
<dbReference type="AlphaFoldDB" id="A0A5C4XIW6"/>
<protein>
    <submittedName>
        <fullName evidence="2">Acyl dehydratase</fullName>
    </submittedName>
</protein>
<dbReference type="EMBL" id="VDMN01000002">
    <property type="protein sequence ID" value="TNM63403.1"/>
    <property type="molecule type" value="Genomic_DNA"/>
</dbReference>
<organism evidence="2 3">
    <name type="scientific">Aliirhizobium smilacinae</name>
    <dbReference type="NCBI Taxonomy" id="1395944"/>
    <lineage>
        <taxon>Bacteria</taxon>
        <taxon>Pseudomonadati</taxon>
        <taxon>Pseudomonadota</taxon>
        <taxon>Alphaproteobacteria</taxon>
        <taxon>Hyphomicrobiales</taxon>
        <taxon>Rhizobiaceae</taxon>
        <taxon>Aliirhizobium</taxon>
    </lineage>
</organism>
<name>A0A5C4XIW6_9HYPH</name>
<sequence length="141" mass="14256">MTTQSPLMAPLAVGATFSFRKTMTVAEQAMFTGISGNLGPLYVDARAAAKAGAAGMVSFELAVSALSTTCLNRLGGPDRRIGAIALTFMAPVIVGESVQASAEITAIEGDDAVCKISCINSGTGEEIIAGTARLVPFAAKG</sequence>
<comment type="caution">
    <text evidence="2">The sequence shown here is derived from an EMBL/GenBank/DDBJ whole genome shotgun (WGS) entry which is preliminary data.</text>
</comment>
<dbReference type="InterPro" id="IPR029069">
    <property type="entry name" value="HotDog_dom_sf"/>
</dbReference>
<dbReference type="RefSeq" id="WP_139676316.1">
    <property type="nucleotide sequence ID" value="NZ_VDMN01000002.1"/>
</dbReference>
<dbReference type="Gene3D" id="3.10.129.10">
    <property type="entry name" value="Hotdog Thioesterase"/>
    <property type="match status" value="1"/>
</dbReference>
<accession>A0A5C4XIW6</accession>
<keyword evidence="3" id="KW-1185">Reference proteome</keyword>
<dbReference type="SUPFAM" id="SSF54637">
    <property type="entry name" value="Thioesterase/thiol ester dehydrase-isomerase"/>
    <property type="match status" value="1"/>
</dbReference>
<dbReference type="Pfam" id="PF01575">
    <property type="entry name" value="MaoC_dehydratas"/>
    <property type="match status" value="1"/>
</dbReference>
<gene>
    <name evidence="2" type="ORF">FHP24_11335</name>
</gene>
<feature type="domain" description="MaoC-like" evidence="1">
    <location>
        <begin position="14"/>
        <end position="108"/>
    </location>
</feature>